<evidence type="ECO:0000256" key="3">
    <source>
        <dbReference type="ARBA" id="ARBA00022801"/>
    </source>
</evidence>
<keyword evidence="1 5" id="KW-0732">Signal</keyword>
<dbReference type="Pfam" id="PF01839">
    <property type="entry name" value="FG-GAP"/>
    <property type="match status" value="4"/>
</dbReference>
<dbReference type="PANTHER" id="PTHR23221">
    <property type="entry name" value="GLYCOSYLPHOSPHATIDYLINOSITOL PHOSPHOLIPASE D"/>
    <property type="match status" value="1"/>
</dbReference>
<dbReference type="PROSITE" id="PS51470">
    <property type="entry name" value="FG_GAP"/>
    <property type="match status" value="2"/>
</dbReference>
<name>A0ABQ3E9J1_9ACTN</name>
<dbReference type="InterPro" id="IPR028994">
    <property type="entry name" value="Integrin_alpha_N"/>
</dbReference>
<evidence type="ECO:0000256" key="5">
    <source>
        <dbReference type="SAM" id="SignalP"/>
    </source>
</evidence>
<dbReference type="Gene3D" id="2.130.10.130">
    <property type="entry name" value="Integrin alpha, N-terminal"/>
    <property type="match status" value="3"/>
</dbReference>
<dbReference type="Pfam" id="PF13517">
    <property type="entry name" value="FG-GAP_3"/>
    <property type="match status" value="1"/>
</dbReference>
<keyword evidence="3" id="KW-0378">Hydrolase</keyword>
<keyword evidence="7" id="KW-1185">Reference proteome</keyword>
<proteinExistence type="predicted"/>
<evidence type="ECO:0000313" key="7">
    <source>
        <dbReference type="Proteomes" id="UP000599437"/>
    </source>
</evidence>
<dbReference type="InterPro" id="IPR013517">
    <property type="entry name" value="FG-GAP"/>
</dbReference>
<dbReference type="InterPro" id="IPR000413">
    <property type="entry name" value="Integrin_alpha"/>
</dbReference>
<keyword evidence="4" id="KW-0325">Glycoprotein</keyword>
<dbReference type="PRINTS" id="PR01185">
    <property type="entry name" value="INTEGRINA"/>
</dbReference>
<dbReference type="EMBL" id="BMVO01000038">
    <property type="protein sequence ID" value="GHB31012.1"/>
    <property type="molecule type" value="Genomic_DNA"/>
</dbReference>
<feature type="chain" id="PRO_5047480423" description="Integrin-like protein" evidence="5">
    <location>
        <begin position="32"/>
        <end position="376"/>
    </location>
</feature>
<evidence type="ECO:0000313" key="6">
    <source>
        <dbReference type="EMBL" id="GHB31012.1"/>
    </source>
</evidence>
<dbReference type="SUPFAM" id="SSF69318">
    <property type="entry name" value="Integrin alpha N-terminal domain"/>
    <property type="match status" value="1"/>
</dbReference>
<comment type="caution">
    <text evidence="6">The sequence shown here is derived from an EMBL/GenBank/DDBJ whole genome shotgun (WGS) entry which is preliminary data.</text>
</comment>
<evidence type="ECO:0000256" key="1">
    <source>
        <dbReference type="ARBA" id="ARBA00022729"/>
    </source>
</evidence>
<sequence length="376" mass="37410">MHKRFGTVVATASAAALTGGLLTLAAAPSSAASSRYADDFNGDGFRDHAVSAPGTEVGGHGAAGAVVITYGSAGGLQSAKTQVVTQSSSGVPGASEKDDYFGAVTAAGDYNSDGFADLAVGAPHEDTTAGLGSGENSGAVTVLWGGSGGLSGGTALEIPALDYPAGFGKVLTGGDFDGDGRHDLAVGQSQDNYVFFYRGGTAKTSQLGGRNGFEVTSMTKSSTGIESLASSDVNGDGTDDLVIGGDNNDTKDYFKQALYLSPLEPARRTYAGDVSHGATAAVADVDGDGYADIVTGHPRDPRSWMPGTSLGGNVTLTYGTSSGRDASRPPVTITQDTAGIPGASEAEDGFGSAVALDDIDGDGRADLAVGAPAESI</sequence>
<protein>
    <recommendedName>
        <fullName evidence="8">Integrin-like protein</fullName>
    </recommendedName>
</protein>
<dbReference type="Proteomes" id="UP000599437">
    <property type="component" value="Unassembled WGS sequence"/>
</dbReference>
<gene>
    <name evidence="6" type="ORF">GCM10010346_63010</name>
</gene>
<organism evidence="6 7">
    <name type="scientific">Streptomyces chryseus</name>
    <dbReference type="NCBI Taxonomy" id="68186"/>
    <lineage>
        <taxon>Bacteria</taxon>
        <taxon>Bacillati</taxon>
        <taxon>Actinomycetota</taxon>
        <taxon>Actinomycetes</taxon>
        <taxon>Kitasatosporales</taxon>
        <taxon>Streptomycetaceae</taxon>
        <taxon>Streptomyces</taxon>
    </lineage>
</organism>
<dbReference type="InterPro" id="IPR013519">
    <property type="entry name" value="Int_alpha_beta-p"/>
</dbReference>
<reference evidence="7" key="1">
    <citation type="journal article" date="2019" name="Int. J. Syst. Evol. Microbiol.">
        <title>The Global Catalogue of Microorganisms (GCM) 10K type strain sequencing project: providing services to taxonomists for standard genome sequencing and annotation.</title>
        <authorList>
            <consortium name="The Broad Institute Genomics Platform"/>
            <consortium name="The Broad Institute Genome Sequencing Center for Infectious Disease"/>
            <person name="Wu L."/>
            <person name="Ma J."/>
        </authorList>
    </citation>
    <scope>NUCLEOTIDE SEQUENCE [LARGE SCALE GENOMIC DNA]</scope>
    <source>
        <strain evidence="7">JCM 4737</strain>
    </source>
</reference>
<dbReference type="PANTHER" id="PTHR23221:SF7">
    <property type="entry name" value="PHOSPHATIDYLINOSITOL-GLYCAN-SPECIFIC PHOSPHOLIPASE D"/>
    <property type="match status" value="1"/>
</dbReference>
<feature type="signal peptide" evidence="5">
    <location>
        <begin position="1"/>
        <end position="31"/>
    </location>
</feature>
<keyword evidence="2" id="KW-0677">Repeat</keyword>
<evidence type="ECO:0000256" key="4">
    <source>
        <dbReference type="ARBA" id="ARBA00023180"/>
    </source>
</evidence>
<dbReference type="SMART" id="SM00191">
    <property type="entry name" value="Int_alpha"/>
    <property type="match status" value="4"/>
</dbReference>
<evidence type="ECO:0008006" key="8">
    <source>
        <dbReference type="Google" id="ProtNLM"/>
    </source>
</evidence>
<evidence type="ECO:0000256" key="2">
    <source>
        <dbReference type="ARBA" id="ARBA00022737"/>
    </source>
</evidence>
<accession>A0ABQ3E9J1</accession>